<keyword evidence="2" id="KW-1133">Transmembrane helix</keyword>
<gene>
    <name evidence="4" type="ORF">AS592_10665</name>
</gene>
<sequence length="131" mass="15373">MKYLLMLLLFVHVAQAAEAPIYQTSLYTGTVFLFLLLAGIIVVLMMKRTKDRQLLQEKEEKIVQLIRQNAENEQHHMQREQEMEKEILTLTHTIENLELRLKEGTKNQVVTKIEELQNKRQAAQNKLTEEA</sequence>
<organism evidence="4 5">
    <name type="scientific">Sulfurovum riftiae</name>
    <dbReference type="NCBI Taxonomy" id="1630136"/>
    <lineage>
        <taxon>Bacteria</taxon>
        <taxon>Pseudomonadati</taxon>
        <taxon>Campylobacterota</taxon>
        <taxon>Epsilonproteobacteria</taxon>
        <taxon>Campylobacterales</taxon>
        <taxon>Sulfurovaceae</taxon>
        <taxon>Sulfurovum</taxon>
    </lineage>
</organism>
<feature type="chain" id="PRO_5007578580" evidence="3">
    <location>
        <begin position="17"/>
        <end position="131"/>
    </location>
</feature>
<dbReference type="EMBL" id="LNKT01000001">
    <property type="protein sequence ID" value="KYJ87556.1"/>
    <property type="molecule type" value="Genomic_DNA"/>
</dbReference>
<dbReference type="STRING" id="1630136.AS592_10665"/>
<keyword evidence="2" id="KW-0812">Transmembrane</keyword>
<evidence type="ECO:0000313" key="5">
    <source>
        <dbReference type="Proteomes" id="UP000075359"/>
    </source>
</evidence>
<feature type="transmembrane region" description="Helical" evidence="2">
    <location>
        <begin position="26"/>
        <end position="46"/>
    </location>
</feature>
<dbReference type="AlphaFoldDB" id="A0A151CJ51"/>
<reference evidence="4 5" key="1">
    <citation type="submission" date="2015-11" db="EMBL/GenBank/DDBJ databases">
        <title>Draft genome of Sulfurovum riftiae 1812E, a member of the Epsilonproteobacteria isolated from the tube of the deep-sea hydrothermal vent tubewom Riftia pachyptila.</title>
        <authorList>
            <person name="Vetriani C."/>
            <person name="Giovannelli D."/>
        </authorList>
    </citation>
    <scope>NUCLEOTIDE SEQUENCE [LARGE SCALE GENOMIC DNA]</scope>
    <source>
        <strain evidence="4 5">1812E</strain>
    </source>
</reference>
<evidence type="ECO:0000313" key="4">
    <source>
        <dbReference type="EMBL" id="KYJ87556.1"/>
    </source>
</evidence>
<dbReference type="RefSeq" id="WP_067328486.1">
    <property type="nucleotide sequence ID" value="NZ_LNKT01000001.1"/>
</dbReference>
<evidence type="ECO:0000256" key="2">
    <source>
        <dbReference type="SAM" id="Phobius"/>
    </source>
</evidence>
<keyword evidence="5" id="KW-1185">Reference proteome</keyword>
<proteinExistence type="predicted"/>
<keyword evidence="3" id="KW-0732">Signal</keyword>
<keyword evidence="1" id="KW-0175">Coiled coil</keyword>
<accession>A0A151CJ51</accession>
<dbReference type="OrthoDB" id="5372978at2"/>
<feature type="signal peptide" evidence="3">
    <location>
        <begin position="1"/>
        <end position="16"/>
    </location>
</feature>
<evidence type="ECO:0000256" key="3">
    <source>
        <dbReference type="SAM" id="SignalP"/>
    </source>
</evidence>
<dbReference type="Proteomes" id="UP000075359">
    <property type="component" value="Unassembled WGS sequence"/>
</dbReference>
<comment type="caution">
    <text evidence="4">The sequence shown here is derived from an EMBL/GenBank/DDBJ whole genome shotgun (WGS) entry which is preliminary data.</text>
</comment>
<keyword evidence="2" id="KW-0472">Membrane</keyword>
<feature type="coiled-coil region" evidence="1">
    <location>
        <begin position="55"/>
        <end position="126"/>
    </location>
</feature>
<name>A0A151CJ51_9BACT</name>
<protein>
    <submittedName>
        <fullName evidence="4">Uncharacterized protein</fullName>
    </submittedName>
</protein>
<evidence type="ECO:0000256" key="1">
    <source>
        <dbReference type="SAM" id="Coils"/>
    </source>
</evidence>